<feature type="region of interest" description="Disordered" evidence="1">
    <location>
        <begin position="102"/>
        <end position="142"/>
    </location>
</feature>
<dbReference type="AlphaFoldDB" id="A0A835SC49"/>
<dbReference type="GO" id="GO:0005763">
    <property type="term" value="C:mitochondrial small ribosomal subunit"/>
    <property type="evidence" value="ECO:0007669"/>
    <property type="project" value="TreeGrafter"/>
</dbReference>
<feature type="region of interest" description="Disordered" evidence="1">
    <location>
        <begin position="1"/>
        <end position="37"/>
    </location>
</feature>
<dbReference type="PANTHER" id="PTHR13184">
    <property type="entry name" value="37S RIBOSOMAL PROTEIN S22"/>
    <property type="match status" value="1"/>
</dbReference>
<accession>A0A835SC49</accession>
<evidence type="ECO:0000313" key="3">
    <source>
        <dbReference type="Proteomes" id="UP000650467"/>
    </source>
</evidence>
<feature type="compositionally biased region" description="Basic and acidic residues" evidence="1">
    <location>
        <begin position="196"/>
        <end position="208"/>
    </location>
</feature>
<sequence length="208" mass="21831">MEMAGTAGDDSDSDSDSDSDGEERGPGRAAAVAAPPAGAALALASSHGWGRLLRPPRRRGGHVLLDVCMGPQQQYLFVDQPVDGVAAAAAVAAADAERVSEGAEGAGGAGGGEQVDGGSGGAERSRERVEQEQESTAGRTVQQIVARSARKSWMGAPAYRMARQLGWGDVWPDWFARSHTAREIRRRARSQQGQLGDHHVAARHSQEL</sequence>
<dbReference type="InterPro" id="IPR052571">
    <property type="entry name" value="Mt_RNA_Methyltransferase"/>
</dbReference>
<dbReference type="Proteomes" id="UP000650467">
    <property type="component" value="Unassembled WGS sequence"/>
</dbReference>
<feature type="compositionally biased region" description="Low complexity" evidence="1">
    <location>
        <begin position="27"/>
        <end position="37"/>
    </location>
</feature>
<feature type="region of interest" description="Disordered" evidence="1">
    <location>
        <begin position="183"/>
        <end position="208"/>
    </location>
</feature>
<gene>
    <name evidence="2" type="ORF">HXX76_014637</name>
</gene>
<protein>
    <submittedName>
        <fullName evidence="2">Uncharacterized protein</fullName>
    </submittedName>
</protein>
<reference evidence="2" key="1">
    <citation type="journal article" date="2020" name="bioRxiv">
        <title>Comparative genomics of Chlamydomonas.</title>
        <authorList>
            <person name="Craig R.J."/>
            <person name="Hasan A.R."/>
            <person name="Ness R.W."/>
            <person name="Keightley P.D."/>
        </authorList>
    </citation>
    <scope>NUCLEOTIDE SEQUENCE</scope>
    <source>
        <strain evidence="2">SAG 7.73</strain>
    </source>
</reference>
<evidence type="ECO:0000313" key="2">
    <source>
        <dbReference type="EMBL" id="KAG2424254.1"/>
    </source>
</evidence>
<organism evidence="2 3">
    <name type="scientific">Chlamydomonas incerta</name>
    <dbReference type="NCBI Taxonomy" id="51695"/>
    <lineage>
        <taxon>Eukaryota</taxon>
        <taxon>Viridiplantae</taxon>
        <taxon>Chlorophyta</taxon>
        <taxon>core chlorophytes</taxon>
        <taxon>Chlorophyceae</taxon>
        <taxon>CS clade</taxon>
        <taxon>Chlamydomonadales</taxon>
        <taxon>Chlamydomonadaceae</taxon>
        <taxon>Chlamydomonas</taxon>
    </lineage>
</organism>
<comment type="caution">
    <text evidence="2">The sequence shown here is derived from an EMBL/GenBank/DDBJ whole genome shotgun (WGS) entry which is preliminary data.</text>
</comment>
<dbReference type="OrthoDB" id="421327at2759"/>
<evidence type="ECO:0000256" key="1">
    <source>
        <dbReference type="SAM" id="MobiDB-lite"/>
    </source>
</evidence>
<feature type="compositionally biased region" description="Acidic residues" evidence="1">
    <location>
        <begin position="9"/>
        <end position="21"/>
    </location>
</feature>
<dbReference type="PANTHER" id="PTHR13184:SF5">
    <property type="entry name" value="METHYLTRANSFERASE-LIKE PROTEIN 17, MITOCHONDRIAL"/>
    <property type="match status" value="1"/>
</dbReference>
<name>A0A835SC49_CHLIN</name>
<dbReference type="EMBL" id="JAEHOC010000067">
    <property type="protein sequence ID" value="KAG2424254.1"/>
    <property type="molecule type" value="Genomic_DNA"/>
</dbReference>
<feature type="compositionally biased region" description="Gly residues" evidence="1">
    <location>
        <begin position="104"/>
        <end position="121"/>
    </location>
</feature>
<proteinExistence type="predicted"/>
<dbReference type="GO" id="GO:0003735">
    <property type="term" value="F:structural constituent of ribosome"/>
    <property type="evidence" value="ECO:0007669"/>
    <property type="project" value="TreeGrafter"/>
</dbReference>
<keyword evidence="3" id="KW-1185">Reference proteome</keyword>